<reference evidence="1 2" key="1">
    <citation type="submission" date="2015-10" db="EMBL/GenBank/DDBJ databases">
        <title>Conservation of the essential genome among Caulobacter and Brevundimonas species.</title>
        <authorList>
            <person name="Scott D."/>
            <person name="Ely B."/>
        </authorList>
    </citation>
    <scope>NUCLEOTIDE SEQUENCE [LARGE SCALE GENOMIC DNA]</scope>
    <source>
        <strain evidence="1 2">CB4</strain>
    </source>
</reference>
<dbReference type="STRING" id="69395.AQ619_04350"/>
<dbReference type="EMBL" id="CP013002">
    <property type="protein sequence ID" value="ALL12649.1"/>
    <property type="molecule type" value="Genomic_DNA"/>
</dbReference>
<gene>
    <name evidence="1" type="ORF">AQ619_04350</name>
</gene>
<keyword evidence="2" id="KW-1185">Reference proteome</keyword>
<evidence type="ECO:0000313" key="1">
    <source>
        <dbReference type="EMBL" id="ALL12649.1"/>
    </source>
</evidence>
<dbReference type="KEGG" id="chq:AQ619_04350"/>
<dbReference type="NCBIfam" id="NF037936">
    <property type="entry name" value="holdfast_HfaD"/>
    <property type="match status" value="1"/>
</dbReference>
<organism evidence="1 2">
    <name type="scientific">Caulobacter henricii</name>
    <dbReference type="NCBI Taxonomy" id="69395"/>
    <lineage>
        <taxon>Bacteria</taxon>
        <taxon>Pseudomonadati</taxon>
        <taxon>Pseudomonadota</taxon>
        <taxon>Alphaproteobacteria</taxon>
        <taxon>Caulobacterales</taxon>
        <taxon>Caulobacteraceae</taxon>
        <taxon>Caulobacter</taxon>
    </lineage>
</organism>
<name>A0A0P0NX82_9CAUL</name>
<proteinExistence type="predicted"/>
<accession>A0A0P0NX82</accession>
<evidence type="ECO:0000313" key="2">
    <source>
        <dbReference type="Proteomes" id="UP000056905"/>
    </source>
</evidence>
<dbReference type="OrthoDB" id="7169802at2"/>
<protein>
    <submittedName>
        <fullName evidence="1">Holin</fullName>
    </submittedName>
</protein>
<sequence>MLSGVATSQTAPSTVLNNQINLGDVFAEQTLNVETVTDGFSASTIAPANSALVSVRDTDAVLTSNQDNSGQVLAHGVVNLGLNGGARSHITSTAVGNAGTAAADNGTLTGRVTQLNTAGVTARSQLEADHAELQDVSISTLAQGNSQGLTLINAAMGVRVSQGNTANVLADGGSIAGAITGTAAVAGTATGNNITLSGTEQSAARVITEQSNAGITQASKFTAYGSSYLSSTAASASGNNLSATNEGPLLDVASNQYNAAYVRAQAEATSYQFSAAQVGAHGVGNSALVGNYGPEVVLDNIQTNEGGGVEALALFEGHDGYDAVATATAMGNAVTAYACSQCSGQMTIRNNQVNSTEVGARTTTTAGSARSISGITTATGNNASFYVSSPSH</sequence>
<dbReference type="InterPro" id="IPR049860">
    <property type="entry name" value="Holdfast_HfaD"/>
</dbReference>
<dbReference type="Proteomes" id="UP000056905">
    <property type="component" value="Chromosome"/>
</dbReference>
<dbReference type="AlphaFoldDB" id="A0A0P0NX82"/>